<gene>
    <name evidence="2" type="ORF">CANINC_002886</name>
</gene>
<feature type="transmembrane region" description="Helical" evidence="1">
    <location>
        <begin position="405"/>
        <end position="426"/>
    </location>
</feature>
<proteinExistence type="predicted"/>
<dbReference type="Proteomes" id="UP000307173">
    <property type="component" value="Unassembled WGS sequence"/>
</dbReference>
<sequence>MSVFCSEFTLLIRPLYLSEKDYPDSKNRYQMNFYVFIFLLASILDVISGARIDFQPPPKTTLINAAIPIPEPTVLVKREPDGMKKAIVNKQWLKEESEKIHGTEEPLPKPWVRTIYETVVEVVTPYAVGGVTFATKPPVTTDGLEPWISIKKNGLPKTINPKLKNGKVANGFPDVKTYFQTETTITYHQKDLKAHNLKEDETVEEVKYIEEDDTYVKLSPIMRCTPDFYYKKGIAGTELSEPFCAPGDKEKFRVGATYFSTWYSRFFKDAENVRFHFAYVNEKSHDKGFKKRDLLDSAVKEVGVELEQLTGNIQFQGDVPGAFYSSEWISNERGWFAFEVDPKWLKGKVYKKVVISVQPDNVSNDEFDILNGAHFFGTFQLKESVGKNTKEMRKLQDQVGTNDDVYYVIAAMPTMVMLSVLFMYGFTYINRKHRDLSGIARPKRSKYGNQGKYNIPVALTDVSKPNKQL</sequence>
<comment type="caution">
    <text evidence="2">The sequence shown here is derived from an EMBL/GenBank/DDBJ whole genome shotgun (WGS) entry which is preliminary data.</text>
</comment>
<name>A0A4T0WZY3_9ASCO</name>
<organism evidence="2 3">
    <name type="scientific">Pichia inconspicua</name>
    <dbReference type="NCBI Taxonomy" id="52247"/>
    <lineage>
        <taxon>Eukaryota</taxon>
        <taxon>Fungi</taxon>
        <taxon>Dikarya</taxon>
        <taxon>Ascomycota</taxon>
        <taxon>Saccharomycotina</taxon>
        <taxon>Pichiomycetes</taxon>
        <taxon>Pichiales</taxon>
        <taxon>Pichiaceae</taxon>
        <taxon>Pichia</taxon>
    </lineage>
</organism>
<keyword evidence="1" id="KW-1133">Transmembrane helix</keyword>
<protein>
    <submittedName>
        <fullName evidence="2">Uncharacterized protein</fullName>
    </submittedName>
</protein>
<keyword evidence="1" id="KW-0812">Transmembrane</keyword>
<dbReference type="OrthoDB" id="4084551at2759"/>
<reference evidence="2 3" key="1">
    <citation type="journal article" date="2019" name="Front. Genet.">
        <title>Whole-Genome Sequencing of the Opportunistic Yeast Pathogen Candida inconspicua Uncovers Its Hybrid Origin.</title>
        <authorList>
            <person name="Mixao V."/>
            <person name="Hansen A.P."/>
            <person name="Saus E."/>
            <person name="Boekhout T."/>
            <person name="Lass-Florl C."/>
            <person name="Gabaldon T."/>
        </authorList>
    </citation>
    <scope>NUCLEOTIDE SEQUENCE [LARGE SCALE GENOMIC DNA]</scope>
    <source>
        <strain evidence="2 3">CBS 180</strain>
    </source>
</reference>
<keyword evidence="3" id="KW-1185">Reference proteome</keyword>
<evidence type="ECO:0000313" key="2">
    <source>
        <dbReference type="EMBL" id="TID25496.1"/>
    </source>
</evidence>
<dbReference type="EMBL" id="SELW01000481">
    <property type="protein sequence ID" value="TID25496.1"/>
    <property type="molecule type" value="Genomic_DNA"/>
</dbReference>
<keyword evidence="1" id="KW-0472">Membrane</keyword>
<dbReference type="InterPro" id="IPR028000">
    <property type="entry name" value="Pma1"/>
</dbReference>
<evidence type="ECO:0000256" key="1">
    <source>
        <dbReference type="SAM" id="Phobius"/>
    </source>
</evidence>
<accession>A0A4T0WZY3</accession>
<evidence type="ECO:0000313" key="3">
    <source>
        <dbReference type="Proteomes" id="UP000307173"/>
    </source>
</evidence>
<dbReference type="Pfam" id="PF14610">
    <property type="entry name" value="Psg1"/>
    <property type="match status" value="1"/>
</dbReference>
<dbReference type="AlphaFoldDB" id="A0A4T0WZY3"/>